<dbReference type="InterPro" id="IPR001466">
    <property type="entry name" value="Beta-lactam-related"/>
</dbReference>
<dbReference type="PANTHER" id="PTHR46825">
    <property type="entry name" value="D-ALANYL-D-ALANINE-CARBOXYPEPTIDASE/ENDOPEPTIDASE AMPH"/>
    <property type="match status" value="1"/>
</dbReference>
<evidence type="ECO:0000313" key="3">
    <source>
        <dbReference type="EMBL" id="MDN3243127.1"/>
    </source>
</evidence>
<sequence>MRKHMIPAAVAVLGLVGALTATQIAAADPRPDTGRLDTEALQGRLDDLADLTAGSVLVEVRDGDDTWSEAAGTRSLDEDARRARPGDRVRIGSVTKSMVAAVVLQLDGEGELDLDAPLSDYLPDLLPYEQQPTIRQLLGHTGGVPDWVPIAYPGMENGDLTEVRENYRTHYEPEELIALAAQEEPLFDPGEGWSYSNTGYVALGLLIEERTGHSLRHELQERIFEPADLDHTYFPRDDTAGIRGKHSTPYITTGDPDDPYFDATAVSNTQLGASGGAFSTVGDVNDFYDALTDGTLLTADQLAEATEFTDTGTGFQYGLGLGGVQVGCPDDPEALFLGHVGDGMGHQTQSFHSFDGERQITLSWSIDDKHAYTDPDAFDQALFALLTTGLCGTNS</sequence>
<dbReference type="GO" id="GO:0016787">
    <property type="term" value="F:hydrolase activity"/>
    <property type="evidence" value="ECO:0007669"/>
    <property type="project" value="UniProtKB-KW"/>
</dbReference>
<comment type="caution">
    <text evidence="3">The sequence shown here is derived from an EMBL/GenBank/DDBJ whole genome shotgun (WGS) entry which is preliminary data.</text>
</comment>
<dbReference type="Pfam" id="PF00144">
    <property type="entry name" value="Beta-lactamase"/>
    <property type="match status" value="1"/>
</dbReference>
<accession>A0ABT7YWW3</accession>
<feature type="chain" id="PRO_5045526944" evidence="1">
    <location>
        <begin position="27"/>
        <end position="395"/>
    </location>
</feature>
<dbReference type="PANTHER" id="PTHR46825:SF7">
    <property type="entry name" value="D-ALANYL-D-ALANINE CARBOXYPEPTIDASE"/>
    <property type="match status" value="1"/>
</dbReference>
<evidence type="ECO:0000256" key="1">
    <source>
        <dbReference type="SAM" id="SignalP"/>
    </source>
</evidence>
<reference evidence="3" key="1">
    <citation type="submission" date="2023-06" db="EMBL/GenBank/DDBJ databases">
        <title>Gycomyces niveus sp.nov., a novel actinomycete isolated from soil in Shouguang.</title>
        <authorList>
            <person name="Yang X."/>
            <person name="Zhao J."/>
        </authorList>
    </citation>
    <scope>NUCLEOTIDE SEQUENCE</scope>
    <source>
        <strain evidence="3">NEAU C2</strain>
    </source>
</reference>
<evidence type="ECO:0000313" key="4">
    <source>
        <dbReference type="Proteomes" id="UP001171902"/>
    </source>
</evidence>
<protein>
    <submittedName>
        <fullName evidence="3">Serine hydrolase domain-containing protein</fullName>
        <ecNumber evidence="3">3.1.1.103</ecNumber>
    </submittedName>
</protein>
<name>A0ABT7YWW3_9ACTN</name>
<dbReference type="Gene3D" id="3.40.710.10">
    <property type="entry name" value="DD-peptidase/beta-lactamase superfamily"/>
    <property type="match status" value="1"/>
</dbReference>
<dbReference type="EMBL" id="JAUEMJ010000011">
    <property type="protein sequence ID" value="MDN3243127.1"/>
    <property type="molecule type" value="Genomic_DNA"/>
</dbReference>
<keyword evidence="4" id="KW-1185">Reference proteome</keyword>
<dbReference type="InterPro" id="IPR050491">
    <property type="entry name" value="AmpC-like"/>
</dbReference>
<keyword evidence="3" id="KW-0378">Hydrolase</keyword>
<evidence type="ECO:0000259" key="2">
    <source>
        <dbReference type="Pfam" id="PF00144"/>
    </source>
</evidence>
<feature type="signal peptide" evidence="1">
    <location>
        <begin position="1"/>
        <end position="26"/>
    </location>
</feature>
<gene>
    <name evidence="3" type="ORF">QWI33_25620</name>
</gene>
<dbReference type="RefSeq" id="WP_289959686.1">
    <property type="nucleotide sequence ID" value="NZ_JAUEMJ010000011.1"/>
</dbReference>
<dbReference type="Proteomes" id="UP001171902">
    <property type="component" value="Unassembled WGS sequence"/>
</dbReference>
<feature type="domain" description="Beta-lactamase-related" evidence="2">
    <location>
        <begin position="55"/>
        <end position="362"/>
    </location>
</feature>
<dbReference type="EC" id="3.1.1.103" evidence="3"/>
<keyword evidence="1" id="KW-0732">Signal</keyword>
<proteinExistence type="predicted"/>
<dbReference type="SUPFAM" id="SSF56601">
    <property type="entry name" value="beta-lactamase/transpeptidase-like"/>
    <property type="match status" value="1"/>
</dbReference>
<organism evidence="3 4">
    <name type="scientific">Glycomyces tritici</name>
    <dbReference type="NCBI Taxonomy" id="2665176"/>
    <lineage>
        <taxon>Bacteria</taxon>
        <taxon>Bacillati</taxon>
        <taxon>Actinomycetota</taxon>
        <taxon>Actinomycetes</taxon>
        <taxon>Glycomycetales</taxon>
        <taxon>Glycomycetaceae</taxon>
        <taxon>Glycomyces</taxon>
    </lineage>
</organism>
<dbReference type="InterPro" id="IPR012338">
    <property type="entry name" value="Beta-lactam/transpept-like"/>
</dbReference>